<sequence length="188" mass="21805">MSSHHVVRENQEPALLIFDVDALDEEYLGQLLEWSPIVIASDHHVDFLLARGIKIDVILTAQQDLHVEQDGVLVICSQDFLTDVMLYLRSRNQFAVHILWNSFQPNVILPYHKEFVVALYSKQVKYIIQPTFDKWMPDDRQIIILNTNTDYHTENLEKISDTLYKSIQTGFVRINSKNGEPLIIGEEL</sequence>
<keyword evidence="2" id="KW-1185">Reference proteome</keyword>
<gene>
    <name evidence="1" type="ORF">ACFSQ3_05890</name>
</gene>
<dbReference type="EMBL" id="JBHUMA010000004">
    <property type="protein sequence ID" value="MFD2598479.1"/>
    <property type="molecule type" value="Genomic_DNA"/>
</dbReference>
<organism evidence="1 2">
    <name type="scientific">Sphingobacterium corticis</name>
    <dbReference type="NCBI Taxonomy" id="1812823"/>
    <lineage>
        <taxon>Bacteria</taxon>
        <taxon>Pseudomonadati</taxon>
        <taxon>Bacteroidota</taxon>
        <taxon>Sphingobacteriia</taxon>
        <taxon>Sphingobacteriales</taxon>
        <taxon>Sphingobacteriaceae</taxon>
        <taxon>Sphingobacterium</taxon>
    </lineage>
</organism>
<comment type="caution">
    <text evidence="1">The sequence shown here is derived from an EMBL/GenBank/DDBJ whole genome shotgun (WGS) entry which is preliminary data.</text>
</comment>
<evidence type="ECO:0008006" key="3">
    <source>
        <dbReference type="Google" id="ProtNLM"/>
    </source>
</evidence>
<reference evidence="2" key="1">
    <citation type="journal article" date="2019" name="Int. J. Syst. Evol. Microbiol.">
        <title>The Global Catalogue of Microorganisms (GCM) 10K type strain sequencing project: providing services to taxonomists for standard genome sequencing and annotation.</title>
        <authorList>
            <consortium name="The Broad Institute Genomics Platform"/>
            <consortium name="The Broad Institute Genome Sequencing Center for Infectious Disease"/>
            <person name="Wu L."/>
            <person name="Ma J."/>
        </authorList>
    </citation>
    <scope>NUCLEOTIDE SEQUENCE [LARGE SCALE GENOMIC DNA]</scope>
    <source>
        <strain evidence="2">KCTC 42248</strain>
    </source>
</reference>
<evidence type="ECO:0000313" key="2">
    <source>
        <dbReference type="Proteomes" id="UP001597393"/>
    </source>
</evidence>
<name>A0ABW5NH77_9SPHI</name>
<accession>A0ABW5NH77</accession>
<evidence type="ECO:0000313" key="1">
    <source>
        <dbReference type="EMBL" id="MFD2598479.1"/>
    </source>
</evidence>
<protein>
    <recommendedName>
        <fullName evidence="3">Thiamine pyrophosphokinase</fullName>
    </recommendedName>
</protein>
<proteinExistence type="predicted"/>
<dbReference type="RefSeq" id="WP_380868395.1">
    <property type="nucleotide sequence ID" value="NZ_JBHUMA010000004.1"/>
</dbReference>
<dbReference type="Proteomes" id="UP001597393">
    <property type="component" value="Unassembled WGS sequence"/>
</dbReference>